<protein>
    <submittedName>
        <fullName evidence="1">Uncharacterized protein</fullName>
    </submittedName>
</protein>
<gene>
    <name evidence="1" type="ORF">NE237_011743</name>
</gene>
<dbReference type="AlphaFoldDB" id="A0A9Q0GWR2"/>
<name>A0A9Q0GWR2_9MAGN</name>
<dbReference type="Proteomes" id="UP001141806">
    <property type="component" value="Unassembled WGS sequence"/>
</dbReference>
<proteinExistence type="predicted"/>
<keyword evidence="2" id="KW-1185">Reference proteome</keyword>
<comment type="caution">
    <text evidence="1">The sequence shown here is derived from an EMBL/GenBank/DDBJ whole genome shotgun (WGS) entry which is preliminary data.</text>
</comment>
<reference evidence="1" key="1">
    <citation type="journal article" date="2023" name="Plant J.">
        <title>The genome of the king protea, Protea cynaroides.</title>
        <authorList>
            <person name="Chang J."/>
            <person name="Duong T.A."/>
            <person name="Schoeman C."/>
            <person name="Ma X."/>
            <person name="Roodt D."/>
            <person name="Barker N."/>
            <person name="Li Z."/>
            <person name="Van de Peer Y."/>
            <person name="Mizrachi E."/>
        </authorList>
    </citation>
    <scope>NUCLEOTIDE SEQUENCE</scope>
    <source>
        <tissue evidence="1">Young leaves</tissue>
    </source>
</reference>
<dbReference type="PANTHER" id="PTHR33132:SF144">
    <property type="entry name" value="SERINE-RICH PROTEIN-LIKE PROTEIN"/>
    <property type="match status" value="1"/>
</dbReference>
<dbReference type="OrthoDB" id="1924025at2759"/>
<dbReference type="EMBL" id="JAMYWD010000011">
    <property type="protein sequence ID" value="KAJ4954960.1"/>
    <property type="molecule type" value="Genomic_DNA"/>
</dbReference>
<evidence type="ECO:0000313" key="2">
    <source>
        <dbReference type="Proteomes" id="UP001141806"/>
    </source>
</evidence>
<accession>A0A9Q0GWR2</accession>
<dbReference type="PANTHER" id="PTHR33132">
    <property type="entry name" value="OSJNBB0118P14.9 PROTEIN"/>
    <property type="match status" value="1"/>
</dbReference>
<sequence>MTVEDHYKQSAMIVWVDEEKNKSKKGIVAGAELLATSEKKMMKRTIMDDNGKTQVITSKKICVCAPTSHTGSFRCRLHRVGGDGQKAAAKGQKMRSSRLAQSACFGASEEDDRSGGDTFISCS</sequence>
<evidence type="ECO:0000313" key="1">
    <source>
        <dbReference type="EMBL" id="KAJ4954960.1"/>
    </source>
</evidence>
<organism evidence="1 2">
    <name type="scientific">Protea cynaroides</name>
    <dbReference type="NCBI Taxonomy" id="273540"/>
    <lineage>
        <taxon>Eukaryota</taxon>
        <taxon>Viridiplantae</taxon>
        <taxon>Streptophyta</taxon>
        <taxon>Embryophyta</taxon>
        <taxon>Tracheophyta</taxon>
        <taxon>Spermatophyta</taxon>
        <taxon>Magnoliopsida</taxon>
        <taxon>Proteales</taxon>
        <taxon>Proteaceae</taxon>
        <taxon>Protea</taxon>
    </lineage>
</organism>